<keyword evidence="3" id="KW-1185">Reference proteome</keyword>
<dbReference type="Proteomes" id="UP001217500">
    <property type="component" value="Chromosome"/>
</dbReference>
<reference evidence="2" key="1">
    <citation type="submission" date="2023-01" db="EMBL/GenBank/DDBJ databases">
        <title>The genome sequence of Kordiimonadaceae bacterium 6D33.</title>
        <authorList>
            <person name="Liu Y."/>
        </authorList>
    </citation>
    <scope>NUCLEOTIDE SEQUENCE</scope>
    <source>
        <strain evidence="2">6D33</strain>
    </source>
</reference>
<evidence type="ECO:0000259" key="1">
    <source>
        <dbReference type="Pfam" id="PF00561"/>
    </source>
</evidence>
<dbReference type="KEGG" id="gso:PH603_04145"/>
<dbReference type="AlphaFoldDB" id="A0AAE9XVT9"/>
<dbReference type="PANTHER" id="PTHR36837">
    <property type="entry name" value="POLY(3-HYDROXYALKANOATE) POLYMERASE SUBUNIT PHAC"/>
    <property type="match status" value="1"/>
</dbReference>
<dbReference type="PANTHER" id="PTHR36837:SF2">
    <property type="entry name" value="POLY(3-HYDROXYALKANOATE) POLYMERASE SUBUNIT PHAC"/>
    <property type="match status" value="1"/>
</dbReference>
<evidence type="ECO:0000313" key="2">
    <source>
        <dbReference type="EMBL" id="WCL54948.1"/>
    </source>
</evidence>
<protein>
    <submittedName>
        <fullName evidence="2">Alpha/beta fold hydrolase</fullName>
    </submittedName>
</protein>
<proteinExistence type="predicted"/>
<evidence type="ECO:0000313" key="3">
    <source>
        <dbReference type="Proteomes" id="UP001217500"/>
    </source>
</evidence>
<keyword evidence="2" id="KW-0378">Hydrolase</keyword>
<dbReference type="SUPFAM" id="SSF53474">
    <property type="entry name" value="alpha/beta-Hydrolases"/>
    <property type="match status" value="1"/>
</dbReference>
<gene>
    <name evidence="2" type="ORF">PH603_04145</name>
</gene>
<organism evidence="2 3">
    <name type="scientific">Gimibacter soli</name>
    <dbReference type="NCBI Taxonomy" id="3024400"/>
    <lineage>
        <taxon>Bacteria</taxon>
        <taxon>Pseudomonadati</taxon>
        <taxon>Pseudomonadota</taxon>
        <taxon>Alphaproteobacteria</taxon>
        <taxon>Kordiimonadales</taxon>
        <taxon>Temperatibacteraceae</taxon>
        <taxon>Gimibacter</taxon>
    </lineage>
</organism>
<dbReference type="RefSeq" id="WP_289504688.1">
    <property type="nucleotide sequence ID" value="NZ_CP116805.1"/>
</dbReference>
<name>A0AAE9XVT9_9PROT</name>
<dbReference type="EMBL" id="CP116805">
    <property type="protein sequence ID" value="WCL54948.1"/>
    <property type="molecule type" value="Genomic_DNA"/>
</dbReference>
<dbReference type="Pfam" id="PF00561">
    <property type="entry name" value="Abhydrolase_1"/>
    <property type="match status" value="1"/>
</dbReference>
<dbReference type="InterPro" id="IPR051321">
    <property type="entry name" value="PHA/PHB_synthase"/>
</dbReference>
<dbReference type="GO" id="GO:0016787">
    <property type="term" value="F:hydrolase activity"/>
    <property type="evidence" value="ECO:0007669"/>
    <property type="project" value="UniProtKB-KW"/>
</dbReference>
<dbReference type="Gene3D" id="3.40.50.1820">
    <property type="entry name" value="alpha/beta hydrolase"/>
    <property type="match status" value="1"/>
</dbReference>
<accession>A0AAE9XVT9</accession>
<dbReference type="InterPro" id="IPR029058">
    <property type="entry name" value="AB_hydrolase_fold"/>
</dbReference>
<dbReference type="InterPro" id="IPR000073">
    <property type="entry name" value="AB_hydrolase_1"/>
</dbReference>
<sequence>MTDGLEFAAIMARASRGPRPMPLHLANAFGLWAGATPAAGALSAGALMIHPSLADGFASLRAMVEKSGGWPAFVGAVAMESSTRTAQFLEGVNRYLTHPYNRPESDVAVAAEVGTMQLLDYGGDGTPVLMIPSLINPHYVLDLMPGRSMAAYLKERGFRPFLVNWNEPGDDETRFDTGTYVMARLMPALGTVAAVAGGPVPVIGYCMGGTLAMGLAARAGGMLSKLALLAAPWDFEVSRAHAGRRMAPTLTAMVQGMPLQAPVSVDYLQVFFASLDPTLGDNKFRKFAAMDQDSDAARFFVTLETWANSGASLARPVAEECLGTWYEGNAPGRVNWMVADRPVDPAEVTAPVFVAAPKADRLVPQESALAVAKSLPNAVTHDPGAGHVGMVVGSRAKAGLWAPLADWLKEG</sequence>
<feature type="domain" description="AB hydrolase-1" evidence="1">
    <location>
        <begin position="127"/>
        <end position="391"/>
    </location>
</feature>